<dbReference type="PROSITE" id="PS00678">
    <property type="entry name" value="WD_REPEATS_1"/>
    <property type="match status" value="2"/>
</dbReference>
<sequence length="732" mass="80139">MSNLRSATLCHASALTATSAYRPLSLSQAEPSSLLHPARFSAPFGARGSRTQRLFKTLACGRENGGVVSCAFISTRSPVSRAPQVATRGGVKKRKGENKRAAEAAGTVRAALAAARGGEDPDEEKLARAEISRMCLMAAGTRVHFLDLEKGEIVAHYSAIKDYVRCVSCRSDGKLFSVADDSGLVQVVQTETRDLLRRFKGHTGPVRSCCFSVDKTRVLSSGDDTTIRLWELSGGECLEVLKGHEDSVRSLDVPRGPLCSSGDLNPITGEAESASALTGVAFSSVCLTGSYDCTARLWDLRSPQKSCLTFEHDKPVEFVRFVNCVPHAHMVLSCAGPMVRLSGTLKQFTLPFCTQEEFVKLWDARRPAIPVCSLSSHVKTVTGAQAIPGPVAAAAAPLLRGRTRQRKREASSDVSDDLDKQEGETEDEREDDEGEDDDGEDEELIREREELRQGLVVATASLDATVKLTSLSSLQVRHTFVFDSDVLAFDFALAPSHTLPQPMPSRMARGRHAATFFVGMADGSWTLRQRSNAGGDEAASFSQMWGGGDIRIVPSFQGARKRRRLLLKMRAHQAHYFTRGRTALPLPADIVVDTVQAKRLNRLDRLLRSFQYQAALDVSLTMSTQHVVALVAELLQRGGLEVAMRGRDSASLLPLLQFISKNIAFKNGTYTRLVSEMTLALLHECEGWIVLQGNDKEVMELVKRICQKIAFELNQIRQMDRLHSLLDALLAS</sequence>
<dbReference type="PANTHER" id="PTHR19924">
    <property type="entry name" value="UTP15 U3 SMALL NUCLEOLAR RNA-ASSOCIATED PROTEIN 15 FAMILY MEMBER"/>
    <property type="match status" value="1"/>
</dbReference>
<dbReference type="Proteomes" id="UP000221165">
    <property type="component" value="Unassembled WGS sequence"/>
</dbReference>
<keyword evidence="5" id="KW-0539">Nucleus</keyword>
<organism evidence="9 10">
    <name type="scientific">Cystoisospora suis</name>
    <dbReference type="NCBI Taxonomy" id="483139"/>
    <lineage>
        <taxon>Eukaryota</taxon>
        <taxon>Sar</taxon>
        <taxon>Alveolata</taxon>
        <taxon>Apicomplexa</taxon>
        <taxon>Conoidasida</taxon>
        <taxon>Coccidia</taxon>
        <taxon>Eucoccidiorida</taxon>
        <taxon>Eimeriorina</taxon>
        <taxon>Sarcocystidae</taxon>
        <taxon>Cystoisospora</taxon>
    </lineage>
</organism>
<dbReference type="RefSeq" id="XP_067918322.1">
    <property type="nucleotide sequence ID" value="XM_068069700.1"/>
</dbReference>
<dbReference type="Pfam" id="PF00400">
    <property type="entry name" value="WD40"/>
    <property type="match status" value="2"/>
</dbReference>
<keyword evidence="10" id="KW-1185">Reference proteome</keyword>
<evidence type="ECO:0000256" key="5">
    <source>
        <dbReference type="ARBA" id="ARBA00023242"/>
    </source>
</evidence>
<dbReference type="PANTHER" id="PTHR19924:SF26">
    <property type="entry name" value="U3 SMALL NUCLEOLAR RNA-ASSOCIATED PROTEIN 15 HOMOLOG"/>
    <property type="match status" value="1"/>
</dbReference>
<protein>
    <submittedName>
        <fullName evidence="9">Wd g-beta repeat-containing protein</fullName>
    </submittedName>
</protein>
<evidence type="ECO:0000256" key="2">
    <source>
        <dbReference type="ARBA" id="ARBA00022552"/>
    </source>
</evidence>
<accession>A0A2C6KJD6</accession>
<comment type="caution">
    <text evidence="9">The sequence shown here is derived from an EMBL/GenBank/DDBJ whole genome shotgun (WGS) entry which is preliminary data.</text>
</comment>
<evidence type="ECO:0000313" key="10">
    <source>
        <dbReference type="Proteomes" id="UP000221165"/>
    </source>
</evidence>
<dbReference type="VEuPathDB" id="ToxoDB:CSUI_009587"/>
<dbReference type="GO" id="GO:0045943">
    <property type="term" value="P:positive regulation of transcription by RNA polymerase I"/>
    <property type="evidence" value="ECO:0007669"/>
    <property type="project" value="TreeGrafter"/>
</dbReference>
<evidence type="ECO:0000259" key="8">
    <source>
        <dbReference type="Pfam" id="PF09384"/>
    </source>
</evidence>
<keyword evidence="4" id="KW-0677">Repeat</keyword>
<evidence type="ECO:0000256" key="6">
    <source>
        <dbReference type="PROSITE-ProRule" id="PRU00221"/>
    </source>
</evidence>
<dbReference type="Pfam" id="PF09384">
    <property type="entry name" value="UTP15_C"/>
    <property type="match status" value="1"/>
</dbReference>
<dbReference type="InterPro" id="IPR019775">
    <property type="entry name" value="WD40_repeat_CS"/>
</dbReference>
<dbReference type="InterPro" id="IPR018983">
    <property type="entry name" value="U3_snoRNA-assocProt_15_C"/>
</dbReference>
<reference evidence="9 10" key="1">
    <citation type="journal article" date="2017" name="Int. J. Parasitol.">
        <title>The genome of the protozoan parasite Cystoisospora suis and a reverse vaccinology approach to identify vaccine candidates.</title>
        <authorList>
            <person name="Palmieri N."/>
            <person name="Shrestha A."/>
            <person name="Ruttkowski B."/>
            <person name="Beck T."/>
            <person name="Vogl C."/>
            <person name="Tomley F."/>
            <person name="Blake D.P."/>
            <person name="Joachim A."/>
        </authorList>
    </citation>
    <scope>NUCLEOTIDE SEQUENCE [LARGE SCALE GENOMIC DNA]</scope>
    <source>
        <strain evidence="9 10">Wien I</strain>
    </source>
</reference>
<comment type="subcellular location">
    <subcellularLocation>
        <location evidence="1">Nucleus</location>
        <location evidence="1">Nucleolus</location>
    </subcellularLocation>
</comment>
<dbReference type="InterPro" id="IPR036322">
    <property type="entry name" value="WD40_repeat_dom_sf"/>
</dbReference>
<keyword evidence="3 6" id="KW-0853">WD repeat</keyword>
<feature type="compositionally biased region" description="Acidic residues" evidence="7">
    <location>
        <begin position="424"/>
        <end position="442"/>
    </location>
</feature>
<dbReference type="OrthoDB" id="431715at2759"/>
<dbReference type="PROSITE" id="PS50082">
    <property type="entry name" value="WD_REPEATS_2"/>
    <property type="match status" value="1"/>
</dbReference>
<dbReference type="InterPro" id="IPR015943">
    <property type="entry name" value="WD40/YVTN_repeat-like_dom_sf"/>
</dbReference>
<dbReference type="GO" id="GO:0005730">
    <property type="term" value="C:nucleolus"/>
    <property type="evidence" value="ECO:0007669"/>
    <property type="project" value="UniProtKB-SubCell"/>
</dbReference>
<dbReference type="PROSITE" id="PS50294">
    <property type="entry name" value="WD_REPEATS_REGION"/>
    <property type="match status" value="1"/>
</dbReference>
<evidence type="ECO:0000256" key="7">
    <source>
        <dbReference type="SAM" id="MobiDB-lite"/>
    </source>
</evidence>
<evidence type="ECO:0000256" key="3">
    <source>
        <dbReference type="ARBA" id="ARBA00022574"/>
    </source>
</evidence>
<dbReference type="GeneID" id="94432911"/>
<dbReference type="EMBL" id="MIGC01005787">
    <property type="protein sequence ID" value="PHJ16595.1"/>
    <property type="molecule type" value="Genomic_DNA"/>
</dbReference>
<evidence type="ECO:0000256" key="4">
    <source>
        <dbReference type="ARBA" id="ARBA00022737"/>
    </source>
</evidence>
<dbReference type="AlphaFoldDB" id="A0A2C6KJD6"/>
<keyword evidence="2" id="KW-0698">rRNA processing</keyword>
<feature type="region of interest" description="Disordered" evidence="7">
    <location>
        <begin position="402"/>
        <end position="442"/>
    </location>
</feature>
<evidence type="ECO:0000313" key="9">
    <source>
        <dbReference type="EMBL" id="PHJ16595.1"/>
    </source>
</evidence>
<gene>
    <name evidence="9" type="ORF">CSUI_009587</name>
</gene>
<name>A0A2C6KJD6_9APIC</name>
<dbReference type="SUPFAM" id="SSF50978">
    <property type="entry name" value="WD40 repeat-like"/>
    <property type="match status" value="1"/>
</dbReference>
<proteinExistence type="predicted"/>
<feature type="repeat" description="WD" evidence="6">
    <location>
        <begin position="199"/>
        <end position="240"/>
    </location>
</feature>
<feature type="domain" description="U3 small nucleolar RNA-associated protein 15 C-terminal" evidence="8">
    <location>
        <begin position="587"/>
        <end position="729"/>
    </location>
</feature>
<dbReference type="InterPro" id="IPR001680">
    <property type="entry name" value="WD40_rpt"/>
</dbReference>
<dbReference type="Gene3D" id="2.130.10.10">
    <property type="entry name" value="YVTN repeat-like/Quinoprotein amine dehydrogenase"/>
    <property type="match status" value="2"/>
</dbReference>
<evidence type="ECO:0000256" key="1">
    <source>
        <dbReference type="ARBA" id="ARBA00004604"/>
    </source>
</evidence>
<dbReference type="SMART" id="SM00320">
    <property type="entry name" value="WD40"/>
    <property type="match status" value="3"/>
</dbReference>
<dbReference type="GO" id="GO:0006364">
    <property type="term" value="P:rRNA processing"/>
    <property type="evidence" value="ECO:0007669"/>
    <property type="project" value="UniProtKB-KW"/>
</dbReference>